<comment type="caution">
    <text evidence="1">The sequence shown here is derived from an EMBL/GenBank/DDBJ whole genome shotgun (WGS) entry which is preliminary data.</text>
</comment>
<gene>
    <name evidence="1" type="ORF">LCGC14_0653700</name>
</gene>
<reference evidence="1" key="1">
    <citation type="journal article" date="2015" name="Nature">
        <title>Complex archaea that bridge the gap between prokaryotes and eukaryotes.</title>
        <authorList>
            <person name="Spang A."/>
            <person name="Saw J.H."/>
            <person name="Jorgensen S.L."/>
            <person name="Zaremba-Niedzwiedzka K."/>
            <person name="Martijn J."/>
            <person name="Lind A.E."/>
            <person name="van Eijk R."/>
            <person name="Schleper C."/>
            <person name="Guy L."/>
            <person name="Ettema T.J."/>
        </authorList>
    </citation>
    <scope>NUCLEOTIDE SEQUENCE</scope>
</reference>
<organism evidence="1">
    <name type="scientific">marine sediment metagenome</name>
    <dbReference type="NCBI Taxonomy" id="412755"/>
    <lineage>
        <taxon>unclassified sequences</taxon>
        <taxon>metagenomes</taxon>
        <taxon>ecological metagenomes</taxon>
    </lineage>
</organism>
<accession>A0A0F9QVJ8</accession>
<dbReference type="AlphaFoldDB" id="A0A0F9QVJ8"/>
<proteinExistence type="predicted"/>
<sequence>MTDMVERVARAMIAEETRMKETLAANLGPTFTCWMPTWETASEIYLVRARAAIAAMREPTEGMLMGGVTAMSAEMPGGKPVTSAVIYGQPGPVFQAMIDAALQEDKP</sequence>
<evidence type="ECO:0000313" key="1">
    <source>
        <dbReference type="EMBL" id="KKN48335.1"/>
    </source>
</evidence>
<protein>
    <submittedName>
        <fullName evidence="1">Uncharacterized protein</fullName>
    </submittedName>
</protein>
<dbReference type="EMBL" id="LAZR01001225">
    <property type="protein sequence ID" value="KKN48335.1"/>
    <property type="molecule type" value="Genomic_DNA"/>
</dbReference>
<name>A0A0F9QVJ8_9ZZZZ</name>